<dbReference type="PANTHER" id="PTHR46073">
    <property type="entry name" value="CHITINASE"/>
    <property type="match status" value="1"/>
</dbReference>
<dbReference type="Gene3D" id="3.20.20.80">
    <property type="entry name" value="Glycosidases"/>
    <property type="match status" value="2"/>
</dbReference>
<dbReference type="Proteomes" id="UP001201812">
    <property type="component" value="Unassembled WGS sequence"/>
</dbReference>
<proteinExistence type="predicted"/>
<name>A0AAD4MW04_9BILA</name>
<dbReference type="SUPFAM" id="SSF54556">
    <property type="entry name" value="Chitinase insertion domain"/>
    <property type="match status" value="1"/>
</dbReference>
<keyword evidence="8" id="KW-1185">Reference proteome</keyword>
<evidence type="ECO:0000313" key="8">
    <source>
        <dbReference type="Proteomes" id="UP001201812"/>
    </source>
</evidence>
<evidence type="ECO:0000256" key="4">
    <source>
        <dbReference type="RuleBase" id="RU000489"/>
    </source>
</evidence>
<dbReference type="GO" id="GO:0008061">
    <property type="term" value="F:chitin binding"/>
    <property type="evidence" value="ECO:0007669"/>
    <property type="project" value="UniProtKB-KW"/>
</dbReference>
<evidence type="ECO:0000313" key="7">
    <source>
        <dbReference type="EMBL" id="KAI1707774.1"/>
    </source>
</evidence>
<dbReference type="EMBL" id="JAKKPZ010000039">
    <property type="protein sequence ID" value="KAI1707774.1"/>
    <property type="molecule type" value="Genomic_DNA"/>
</dbReference>
<dbReference type="SMART" id="SM00636">
    <property type="entry name" value="Glyco_18"/>
    <property type="match status" value="1"/>
</dbReference>
<dbReference type="AlphaFoldDB" id="A0AAD4MW04"/>
<gene>
    <name evidence="7" type="ORF">DdX_12333</name>
</gene>
<evidence type="ECO:0000256" key="2">
    <source>
        <dbReference type="ARBA" id="ARBA00022801"/>
    </source>
</evidence>
<dbReference type="CDD" id="cd10909">
    <property type="entry name" value="ChtBD1_GH18_2"/>
    <property type="match status" value="2"/>
</dbReference>
<comment type="caution">
    <text evidence="7">The sequence shown here is derived from an EMBL/GenBank/DDBJ whole genome shotgun (WGS) entry which is preliminary data.</text>
</comment>
<evidence type="ECO:0000256" key="3">
    <source>
        <dbReference type="ARBA" id="ARBA00023295"/>
    </source>
</evidence>
<organism evidence="7 8">
    <name type="scientific">Ditylenchus destructor</name>
    <dbReference type="NCBI Taxonomy" id="166010"/>
    <lineage>
        <taxon>Eukaryota</taxon>
        <taxon>Metazoa</taxon>
        <taxon>Ecdysozoa</taxon>
        <taxon>Nematoda</taxon>
        <taxon>Chromadorea</taxon>
        <taxon>Rhabditida</taxon>
        <taxon>Tylenchina</taxon>
        <taxon>Tylenchomorpha</taxon>
        <taxon>Sphaerularioidea</taxon>
        <taxon>Anguinidae</taxon>
        <taxon>Anguininae</taxon>
        <taxon>Ditylenchus</taxon>
    </lineage>
</organism>
<dbReference type="GO" id="GO:0004568">
    <property type="term" value="F:chitinase activity"/>
    <property type="evidence" value="ECO:0007669"/>
    <property type="project" value="UniProtKB-ARBA"/>
</dbReference>
<dbReference type="Pfam" id="PF00704">
    <property type="entry name" value="Glyco_hydro_18"/>
    <property type="match status" value="1"/>
</dbReference>
<feature type="chain" id="PRO_5041964465" evidence="5">
    <location>
        <begin position="32"/>
        <end position="734"/>
    </location>
</feature>
<feature type="signal peptide" evidence="5">
    <location>
        <begin position="1"/>
        <end position="31"/>
    </location>
</feature>
<dbReference type="Gene3D" id="3.30.60.10">
    <property type="entry name" value="Endochitinase-like"/>
    <property type="match status" value="2"/>
</dbReference>
<feature type="domain" description="GH18" evidence="6">
    <location>
        <begin position="77"/>
        <end position="465"/>
    </location>
</feature>
<evidence type="ECO:0000259" key="6">
    <source>
        <dbReference type="PROSITE" id="PS51910"/>
    </source>
</evidence>
<dbReference type="InterPro" id="IPR029070">
    <property type="entry name" value="Chitinase_insertion_sf"/>
</dbReference>
<dbReference type="InterPro" id="IPR017853">
    <property type="entry name" value="GH"/>
</dbReference>
<dbReference type="SUPFAM" id="SSF51445">
    <property type="entry name" value="(Trans)glycosidases"/>
    <property type="match status" value="1"/>
</dbReference>
<dbReference type="InterPro" id="IPR011583">
    <property type="entry name" value="Chitinase_II/V-like_cat"/>
</dbReference>
<dbReference type="InterPro" id="IPR001223">
    <property type="entry name" value="Glyco_hydro18_cat"/>
</dbReference>
<sequence length="734" mass="82102">MDPSGFALTLSTYISPILFFLISGSVNLAESTNVYSSAPNTNTSEQHYHDTYATYDDWSYVPIPDKSASLNSLYNGKRVVGYFTAWGNRNFTSEQAKHLTHAIFAFLKVHHDGTIGLDSNKENFDRLPANSNPTMASDAATGHVTQRLGEFLLMARQYPHMKVQFALGGWENSEHFSSIIADSYGKRQTFIESIVEIVKDYGFDGVDLDWEYPVTGGANEGVEADKPNYVDFLRELRSRFTALESETQRRSPLIISFAGAAGQWTLDPGFDLPGLLQYADYVNIMTYDYFGAWPTSKWGAYTGPPAPLWHGTPKSYSGKTHVHWSLKYYYCRGGKENLHKLTMGLPFYGRFWKNVGHAVDPADPMWRLASPNRYKEFEGGHVAWSEMAEKNWNPKDAVFHEKTKSAYIWKEAERMFLGMENEETLKHKMAYFNSYNLGGVMIWSLDMDDDSNTLLNAVVNGMTQSGSSLSKVTNYVCSPISERRWWIFEDGPDLAGKCGPSAPLFKGHMPVCDPDDPGYSCCGPYGYCGSGPQYCDCATCVNYALEPWKIVEGNASQKPNVQWYTAFDPEHLRGRCGSQVPPINGKVAICQPDSPNAYCCSHAGYCGNTFMHCQCKGCVDYRTSGTSLEKGVTPVSVNGWSRVTQVPAIFTTTQKSLAEVEWWTYDVSPENRGRCGPTAPRLPNGKIPKCNWHTDEAPCCSRSGWCGSTESHCKCHGCVDFRNASDFEYANRMI</sequence>
<evidence type="ECO:0000256" key="1">
    <source>
        <dbReference type="ARBA" id="ARBA00022669"/>
    </source>
</evidence>
<keyword evidence="3 4" id="KW-0326">Glycosidase</keyword>
<dbReference type="InterPro" id="IPR001002">
    <property type="entry name" value="Chitin-bd_1"/>
</dbReference>
<dbReference type="InterPro" id="IPR036861">
    <property type="entry name" value="Endochitinase-like_sf"/>
</dbReference>
<dbReference type="InterPro" id="IPR001579">
    <property type="entry name" value="Glyco_hydro_18_chit_AS"/>
</dbReference>
<dbReference type="GO" id="GO:0006032">
    <property type="term" value="P:chitin catabolic process"/>
    <property type="evidence" value="ECO:0007669"/>
    <property type="project" value="UniProtKB-ARBA"/>
</dbReference>
<dbReference type="SMART" id="SM00270">
    <property type="entry name" value="ChtBD1"/>
    <property type="match status" value="3"/>
</dbReference>
<dbReference type="GO" id="GO:0005975">
    <property type="term" value="P:carbohydrate metabolic process"/>
    <property type="evidence" value="ECO:0007669"/>
    <property type="project" value="InterPro"/>
</dbReference>
<dbReference type="PANTHER" id="PTHR46073:SF4">
    <property type="entry name" value="GH18 DOMAIN-CONTAINING PROTEIN"/>
    <property type="match status" value="1"/>
</dbReference>
<dbReference type="PROSITE" id="PS01095">
    <property type="entry name" value="GH18_1"/>
    <property type="match status" value="1"/>
</dbReference>
<keyword evidence="5" id="KW-0732">Signal</keyword>
<dbReference type="PROSITE" id="PS51910">
    <property type="entry name" value="GH18_2"/>
    <property type="match status" value="1"/>
</dbReference>
<accession>A0AAD4MW04</accession>
<protein>
    <submittedName>
        <fullName evidence="7">Glycosyl hydrolases family 18 domain-containing protein</fullName>
    </submittedName>
</protein>
<evidence type="ECO:0000256" key="5">
    <source>
        <dbReference type="SAM" id="SignalP"/>
    </source>
</evidence>
<keyword evidence="2 4" id="KW-0378">Hydrolase</keyword>
<keyword evidence="1" id="KW-0147">Chitin-binding</keyword>
<reference evidence="7" key="1">
    <citation type="submission" date="2022-01" db="EMBL/GenBank/DDBJ databases">
        <title>Genome Sequence Resource for Two Populations of Ditylenchus destructor, the Migratory Endoparasitic Phytonematode.</title>
        <authorList>
            <person name="Zhang H."/>
            <person name="Lin R."/>
            <person name="Xie B."/>
        </authorList>
    </citation>
    <scope>NUCLEOTIDE SEQUENCE</scope>
    <source>
        <strain evidence="7">BazhouSP</strain>
    </source>
</reference>